<reference evidence="1 2" key="1">
    <citation type="journal article" date="2017" name="Genome Med.">
        <title>A novel Ruminococcus gnavus clade enriched in inflammatory bowel disease patients.</title>
        <authorList>
            <person name="Hall A.B."/>
            <person name="Yassour M."/>
            <person name="Sauk J."/>
            <person name="Garner A."/>
            <person name="Jiang X."/>
            <person name="Arthur T."/>
            <person name="Lagoudas G.K."/>
            <person name="Vatanen T."/>
            <person name="Fornelos N."/>
            <person name="Wilson R."/>
            <person name="Bertha M."/>
            <person name="Cohen M."/>
            <person name="Garber J."/>
            <person name="Khalili H."/>
            <person name="Gevers D."/>
            <person name="Ananthakrishnan A.N."/>
            <person name="Kugathasan S."/>
            <person name="Lander E.S."/>
            <person name="Blainey P."/>
            <person name="Vlamakis H."/>
            <person name="Xavier R.J."/>
            <person name="Huttenhower C."/>
        </authorList>
    </citation>
    <scope>NUCLEOTIDE SEQUENCE [LARGE SCALE GENOMIC DNA]</scope>
    <source>
        <strain evidence="1 2">RJX1128</strain>
    </source>
</reference>
<accession>A0A2N5PYP4</accession>
<organism evidence="1 2">
    <name type="scientific">Mediterraneibacter gnavus</name>
    <name type="common">Ruminococcus gnavus</name>
    <dbReference type="NCBI Taxonomy" id="33038"/>
    <lineage>
        <taxon>Bacteria</taxon>
        <taxon>Bacillati</taxon>
        <taxon>Bacillota</taxon>
        <taxon>Clostridia</taxon>
        <taxon>Lachnospirales</taxon>
        <taxon>Lachnospiraceae</taxon>
        <taxon>Mediterraneibacter</taxon>
    </lineage>
</organism>
<proteinExistence type="predicted"/>
<name>A0A2N5PYP4_MEDGN</name>
<protein>
    <recommendedName>
        <fullName evidence="3">Transposase</fullName>
    </recommendedName>
</protein>
<dbReference type="AlphaFoldDB" id="A0A2N5PYP4"/>
<dbReference type="RefSeq" id="WP_101882620.1">
    <property type="nucleotide sequence ID" value="NZ_NIHW01000025.1"/>
</dbReference>
<evidence type="ECO:0008006" key="3">
    <source>
        <dbReference type="Google" id="ProtNLM"/>
    </source>
</evidence>
<comment type="caution">
    <text evidence="1">The sequence shown here is derived from an EMBL/GenBank/DDBJ whole genome shotgun (WGS) entry which is preliminary data.</text>
</comment>
<dbReference type="EMBL" id="NIHW01000025">
    <property type="protein sequence ID" value="PLT85377.1"/>
    <property type="molecule type" value="Genomic_DNA"/>
</dbReference>
<gene>
    <name evidence="1" type="ORF">CDL20_10035</name>
</gene>
<evidence type="ECO:0000313" key="2">
    <source>
        <dbReference type="Proteomes" id="UP000234840"/>
    </source>
</evidence>
<evidence type="ECO:0000313" key="1">
    <source>
        <dbReference type="EMBL" id="PLT85377.1"/>
    </source>
</evidence>
<dbReference type="Proteomes" id="UP000234840">
    <property type="component" value="Unassembled WGS sequence"/>
</dbReference>
<sequence length="326" mass="38213">MGKGNAAVKQWLGNPRRFADLFNGIVFQGKQVILPEDLHLATGETDILVSDKNKKAKEVQRYRDIIMRWEQGAYLVLLACENQENVHYAMPVRNMLYDSLSYVEQIRQSWKHLESSEEQKVTGAEFLSQFRKADKLVPVITLVFYYHPDAWDGSLDLHGILRWSDDEAKNKILQKYVSNYRINLVDAGNIKELENFHTDLQEIFGMLQCRQNKVQLLNYVKSKEQYFRHLDEETYQVLQEFLQSERILKQEIKKEEGEEQIDMCKALEDLYQDGIEQGIESGIERGAVETYQEMGVSKEEVVERIQNRFSLLTKEAEAVVEKYWKE</sequence>